<evidence type="ECO:0000256" key="4">
    <source>
        <dbReference type="ARBA" id="ARBA00022691"/>
    </source>
</evidence>
<evidence type="ECO:0000313" key="9">
    <source>
        <dbReference type="Proteomes" id="UP000471293"/>
    </source>
</evidence>
<evidence type="ECO:0000256" key="2">
    <source>
        <dbReference type="ARBA" id="ARBA00022603"/>
    </source>
</evidence>
<sequence>MDGPALLGAPAPDRGRRGRGGSRRSGEIFQADRSRGRGLVSGLRFVDVCAGAGGLALGLEQAGFDPVLLLDNKTVACETLRLNRPGWDVLEMDLLEFDPAEHTQTYDVDLLSAGLPRLKSNATAARAETDEEKQLLEAAVLLAHGIQPRALLIENVPGLVDADAFGPLRGFVQEELEHLGYGLRWFVLNAADFGVPQDRKQGVLVALKRQYFDAFHPPTPTVERHVSVGRALLGSMGARGWTGAEEWAAQAVGVAPTLVGGSDKRGGADLGPTGTKKAWARMRVNGSALANEVPGSEDGTTGMIKITDTQAALLQSFPPDWCFSGKKTARYRQIGHASPPPVGAALGHAVASALTVDRA</sequence>
<dbReference type="GO" id="GO:0032259">
    <property type="term" value="P:methylation"/>
    <property type="evidence" value="ECO:0007669"/>
    <property type="project" value="UniProtKB-KW"/>
</dbReference>
<keyword evidence="2 6" id="KW-0489">Methyltransferase</keyword>
<dbReference type="InterPro" id="IPR001525">
    <property type="entry name" value="C5_MeTfrase"/>
</dbReference>
<keyword evidence="5" id="KW-0680">Restriction system</keyword>
<evidence type="ECO:0000256" key="7">
    <source>
        <dbReference type="SAM" id="MobiDB-lite"/>
    </source>
</evidence>
<keyword evidence="4 6" id="KW-0949">S-adenosyl-L-methionine</keyword>
<evidence type="ECO:0000256" key="1">
    <source>
        <dbReference type="ARBA" id="ARBA00011975"/>
    </source>
</evidence>
<dbReference type="PANTHER" id="PTHR10629:SF52">
    <property type="entry name" value="DNA (CYTOSINE-5)-METHYLTRANSFERASE 1"/>
    <property type="match status" value="1"/>
</dbReference>
<dbReference type="Pfam" id="PF00145">
    <property type="entry name" value="DNA_methylase"/>
    <property type="match status" value="1"/>
</dbReference>
<reference evidence="8 9" key="1">
    <citation type="submission" date="2020-01" db="EMBL/GenBank/DDBJ databases">
        <title>Insect and environment-associated Actinomycetes.</title>
        <authorList>
            <person name="Currrie C."/>
            <person name="Chevrette M."/>
            <person name="Carlson C."/>
            <person name="Stubbendieck R."/>
            <person name="Wendt-Pienkowski E."/>
        </authorList>
    </citation>
    <scope>NUCLEOTIDE SEQUENCE [LARGE SCALE GENOMIC DNA]</scope>
    <source>
        <strain evidence="8 9">SID11342</strain>
    </source>
</reference>
<dbReference type="InterPro" id="IPR050390">
    <property type="entry name" value="C5-Methyltransferase"/>
</dbReference>
<organism evidence="8 9">
    <name type="scientific">Streptomyces halstedii</name>
    <dbReference type="NCBI Taxonomy" id="1944"/>
    <lineage>
        <taxon>Bacteria</taxon>
        <taxon>Bacillati</taxon>
        <taxon>Actinomycetota</taxon>
        <taxon>Actinomycetes</taxon>
        <taxon>Kitasatosporales</taxon>
        <taxon>Streptomycetaceae</taxon>
        <taxon>Streptomyces</taxon>
    </lineage>
</organism>
<evidence type="ECO:0000256" key="6">
    <source>
        <dbReference type="PROSITE-ProRule" id="PRU01016"/>
    </source>
</evidence>
<dbReference type="SUPFAM" id="SSF53335">
    <property type="entry name" value="S-adenosyl-L-methionine-dependent methyltransferases"/>
    <property type="match status" value="1"/>
</dbReference>
<dbReference type="PROSITE" id="PS51679">
    <property type="entry name" value="SAM_MT_C5"/>
    <property type="match status" value="1"/>
</dbReference>
<dbReference type="GO" id="GO:0009307">
    <property type="term" value="P:DNA restriction-modification system"/>
    <property type="evidence" value="ECO:0007669"/>
    <property type="project" value="UniProtKB-KW"/>
</dbReference>
<proteinExistence type="inferred from homology"/>
<dbReference type="Gene3D" id="3.90.120.10">
    <property type="entry name" value="DNA Methylase, subunit A, domain 2"/>
    <property type="match status" value="1"/>
</dbReference>
<dbReference type="GO" id="GO:0044027">
    <property type="term" value="P:negative regulation of gene expression via chromosomal CpG island methylation"/>
    <property type="evidence" value="ECO:0007669"/>
    <property type="project" value="TreeGrafter"/>
</dbReference>
<keyword evidence="3 6" id="KW-0808">Transferase</keyword>
<dbReference type="PRINTS" id="PR00105">
    <property type="entry name" value="C5METTRFRASE"/>
</dbReference>
<feature type="region of interest" description="Disordered" evidence="7">
    <location>
        <begin position="1"/>
        <end position="25"/>
    </location>
</feature>
<dbReference type="AlphaFoldDB" id="A0A6N9UAJ9"/>
<protein>
    <recommendedName>
        <fullName evidence="1">DNA (cytosine-5-)-methyltransferase</fullName>
        <ecNumber evidence="1">2.1.1.37</ecNumber>
    </recommendedName>
</protein>
<dbReference type="GO" id="GO:0003886">
    <property type="term" value="F:DNA (cytosine-5-)-methyltransferase activity"/>
    <property type="evidence" value="ECO:0007669"/>
    <property type="project" value="UniProtKB-EC"/>
</dbReference>
<accession>A0A6N9UAJ9</accession>
<dbReference type="InterPro" id="IPR029063">
    <property type="entry name" value="SAM-dependent_MTases_sf"/>
</dbReference>
<evidence type="ECO:0000256" key="3">
    <source>
        <dbReference type="ARBA" id="ARBA00022679"/>
    </source>
</evidence>
<dbReference type="EMBL" id="JAAGLQ010000748">
    <property type="protein sequence ID" value="NEA20784.1"/>
    <property type="molecule type" value="Genomic_DNA"/>
</dbReference>
<dbReference type="EC" id="2.1.1.37" evidence="1"/>
<comment type="caution">
    <text evidence="6">Lacks conserved residue(s) required for the propagation of feature annotation.</text>
</comment>
<evidence type="ECO:0000313" key="8">
    <source>
        <dbReference type="EMBL" id="NEA20784.1"/>
    </source>
</evidence>
<dbReference type="Proteomes" id="UP000471293">
    <property type="component" value="Unassembled WGS sequence"/>
</dbReference>
<dbReference type="Gene3D" id="3.40.50.150">
    <property type="entry name" value="Vaccinia Virus protein VP39"/>
    <property type="match status" value="1"/>
</dbReference>
<name>A0A6N9UAJ9_STRHA</name>
<comment type="caution">
    <text evidence="8">The sequence shown here is derived from an EMBL/GenBank/DDBJ whole genome shotgun (WGS) entry which is preliminary data.</text>
</comment>
<evidence type="ECO:0000256" key="5">
    <source>
        <dbReference type="ARBA" id="ARBA00022747"/>
    </source>
</evidence>
<dbReference type="GO" id="GO:0003677">
    <property type="term" value="F:DNA binding"/>
    <property type="evidence" value="ECO:0007669"/>
    <property type="project" value="TreeGrafter"/>
</dbReference>
<dbReference type="PANTHER" id="PTHR10629">
    <property type="entry name" value="CYTOSINE-SPECIFIC METHYLTRANSFERASE"/>
    <property type="match status" value="1"/>
</dbReference>
<gene>
    <name evidence="8" type="ORF">G3I29_36210</name>
</gene>
<comment type="similarity">
    <text evidence="6">Belongs to the class I-like SAM-binding methyltransferase superfamily. C5-methyltransferase family.</text>
</comment>